<dbReference type="Pfam" id="PF00557">
    <property type="entry name" value="Peptidase_M24"/>
    <property type="match status" value="1"/>
</dbReference>
<dbReference type="STRING" id="500633.CLOHIR_00590"/>
<dbReference type="EMBL" id="ABWP01000022">
    <property type="protein sequence ID" value="EEA85776.1"/>
    <property type="molecule type" value="Genomic_DNA"/>
</dbReference>
<feature type="domain" description="Peptidase M24 C-terminal" evidence="6">
    <location>
        <begin position="548"/>
        <end position="608"/>
    </location>
</feature>
<dbReference type="InterPro" id="IPR000994">
    <property type="entry name" value="Pept_M24"/>
</dbReference>
<reference evidence="7 8" key="1">
    <citation type="submission" date="2008-09" db="EMBL/GenBank/DDBJ databases">
        <authorList>
            <person name="Fulton L."/>
            <person name="Clifton S."/>
            <person name="Fulton B."/>
            <person name="Xu J."/>
            <person name="Minx P."/>
            <person name="Pepin K.H."/>
            <person name="Johnson M."/>
            <person name="Thiruvilangam P."/>
            <person name="Bhonagiri V."/>
            <person name="Nash W.E."/>
            <person name="Mardis E.R."/>
            <person name="Wilson R.K."/>
        </authorList>
    </citation>
    <scope>NUCLEOTIDE SEQUENCE [LARGE SCALE GENOMIC DNA]</scope>
    <source>
        <strain evidence="7 8">DSM 13275</strain>
    </source>
</reference>
<dbReference type="InterPro" id="IPR029149">
    <property type="entry name" value="Creatin/AminoP/Spt16_N"/>
</dbReference>
<dbReference type="AlphaFoldDB" id="B6FXJ1"/>
<dbReference type="eggNOG" id="COG0006">
    <property type="taxonomic scope" value="Bacteria"/>
</dbReference>
<keyword evidence="3" id="KW-0378">Hydrolase</keyword>
<feature type="domain" description="Creatinase N-terminal" evidence="5">
    <location>
        <begin position="19"/>
        <end position="148"/>
    </location>
</feature>
<feature type="domain" description="Peptidase M24" evidence="4">
    <location>
        <begin position="321"/>
        <end position="539"/>
    </location>
</feature>
<dbReference type="GO" id="GO:0070006">
    <property type="term" value="F:metalloaminopeptidase activity"/>
    <property type="evidence" value="ECO:0007669"/>
    <property type="project" value="InterPro"/>
</dbReference>
<dbReference type="PANTHER" id="PTHR43763:SF6">
    <property type="entry name" value="XAA-PRO AMINOPEPTIDASE 1"/>
    <property type="match status" value="1"/>
</dbReference>
<evidence type="ECO:0000259" key="4">
    <source>
        <dbReference type="Pfam" id="PF00557"/>
    </source>
</evidence>
<dbReference type="Proteomes" id="UP000003178">
    <property type="component" value="Unassembled WGS sequence"/>
</dbReference>
<dbReference type="InterPro" id="IPR000587">
    <property type="entry name" value="Creatinase_N"/>
</dbReference>
<evidence type="ECO:0000256" key="3">
    <source>
        <dbReference type="ARBA" id="ARBA00022801"/>
    </source>
</evidence>
<evidence type="ECO:0000313" key="7">
    <source>
        <dbReference type="EMBL" id="EEA85776.1"/>
    </source>
</evidence>
<gene>
    <name evidence="7" type="ORF">CLOHIR_00590</name>
</gene>
<dbReference type="InterPro" id="IPR036005">
    <property type="entry name" value="Creatinase/aminopeptidase-like"/>
</dbReference>
<dbReference type="FunFam" id="3.90.230.10:FF:000009">
    <property type="entry name" value="xaa-Pro aminopeptidase 2"/>
    <property type="match status" value="1"/>
</dbReference>
<protein>
    <submittedName>
        <fullName evidence="7">Creatinase</fullName>
    </submittedName>
</protein>
<dbReference type="PANTHER" id="PTHR43763">
    <property type="entry name" value="XAA-PRO AMINOPEPTIDASE 1"/>
    <property type="match status" value="1"/>
</dbReference>
<sequence length="608" mass="68586">MTQRIDIFTEGKKMDIRERLSKLREIMASKNIDAYMVPSADFHQSEYVGEYFKSREFISGFNGSAGTVIVTKDFAGLWTDGRYFIQAEKQLEGTGIELMKMGVEGFPTTTEFLVANLPEGSVLGFDGRVISANEGNELTAVLAEKNVKIEYQYDLIDEIWAERPALSDAKAFALDVKFTGESIASKLTRIREKMAEKGASHHVITTLDDIAWIFNMRGGDVAHSPVVLAYTVITADKVCLFLDETKLPEDLKAIFAAEKIEILPYNDVYEFVKGIPTGEKVLVDGTKLNYAIFNNIVAEKIVDYNPSLFFKACKNETELACTRNAHIKDGVAITKFMYWLKNNVAKGGITELTAQAKIEELRAEQKDFFDTSFGSISAYKEHAAMMHYSSTPETDVELKPEHLYLLDSGGQYLDGTTDITRTFVLGELNDELKLHFTSVVRGMINLSLAKFLYGCHGYNLDILCRGVMWKMGIDYQCGTGHGIGHVLNVHEAPNGFRWRLVPERFDSAVLEEGMITTNEPGVYIEGSHGIRIENEIVCKKAEKNLYGQFMNFEVITFAPIDLDGIDPELMTKEERDYLNWYHGQVFEKIGPHLTEEEREWLKGYTRAI</sequence>
<comment type="similarity">
    <text evidence="1">Belongs to the peptidase M24B family.</text>
</comment>
<dbReference type="InterPro" id="IPR033740">
    <property type="entry name" value="Pept_M24B"/>
</dbReference>
<dbReference type="GO" id="GO:0005737">
    <property type="term" value="C:cytoplasm"/>
    <property type="evidence" value="ECO:0007669"/>
    <property type="project" value="UniProtKB-ARBA"/>
</dbReference>
<evidence type="ECO:0000259" key="6">
    <source>
        <dbReference type="Pfam" id="PF16188"/>
    </source>
</evidence>
<evidence type="ECO:0000313" key="8">
    <source>
        <dbReference type="Proteomes" id="UP000003178"/>
    </source>
</evidence>
<dbReference type="FunFam" id="3.40.350.10:FF:000003">
    <property type="entry name" value="Xaa-pro aminopeptidase P"/>
    <property type="match status" value="1"/>
</dbReference>
<evidence type="ECO:0000256" key="2">
    <source>
        <dbReference type="ARBA" id="ARBA00022723"/>
    </source>
</evidence>
<proteinExistence type="inferred from homology"/>
<dbReference type="SUPFAM" id="SSF53092">
    <property type="entry name" value="Creatinase/prolidase N-terminal domain"/>
    <property type="match status" value="2"/>
</dbReference>
<keyword evidence="8" id="KW-1185">Reference proteome</keyword>
<dbReference type="InterPro" id="IPR032416">
    <property type="entry name" value="Peptidase_M24_C"/>
</dbReference>
<comment type="caution">
    <text evidence="7">The sequence shown here is derived from an EMBL/GenBank/DDBJ whole genome shotgun (WGS) entry which is preliminary data.</text>
</comment>
<dbReference type="GO" id="GO:0046872">
    <property type="term" value="F:metal ion binding"/>
    <property type="evidence" value="ECO:0007669"/>
    <property type="project" value="UniProtKB-KW"/>
</dbReference>
<dbReference type="Pfam" id="PF16189">
    <property type="entry name" value="Creatinase_N_2"/>
    <property type="match status" value="1"/>
</dbReference>
<dbReference type="Pfam" id="PF01321">
    <property type="entry name" value="Creatinase_N"/>
    <property type="match status" value="1"/>
</dbReference>
<evidence type="ECO:0000259" key="5">
    <source>
        <dbReference type="Pfam" id="PF01321"/>
    </source>
</evidence>
<dbReference type="SUPFAM" id="SSF55920">
    <property type="entry name" value="Creatinase/aminopeptidase"/>
    <property type="match status" value="1"/>
</dbReference>
<reference evidence="7 8" key="2">
    <citation type="submission" date="2008-10" db="EMBL/GenBank/DDBJ databases">
        <title>Draft genome sequence of Clostridium hiranonis (DSM 13275).</title>
        <authorList>
            <person name="Sudarsanam P."/>
            <person name="Ley R."/>
            <person name="Guruge J."/>
            <person name="Turnbaugh P.J."/>
            <person name="Mahowald M."/>
            <person name="Liep D."/>
            <person name="Gordon J."/>
        </authorList>
    </citation>
    <scope>NUCLEOTIDE SEQUENCE [LARGE SCALE GENOMIC DNA]</scope>
    <source>
        <strain evidence="7 8">DSM 13275</strain>
    </source>
</reference>
<accession>B6FXJ1</accession>
<organism evidence="7 8">
    <name type="scientific">Peptacetobacter hiranonis (strain DSM 13275 / JCM 10541 / KCTC 15199 / TO-931)</name>
    <name type="common">Clostridium hiranonis</name>
    <dbReference type="NCBI Taxonomy" id="500633"/>
    <lineage>
        <taxon>Bacteria</taxon>
        <taxon>Bacillati</taxon>
        <taxon>Bacillota</taxon>
        <taxon>Clostridia</taxon>
        <taxon>Peptostreptococcales</taxon>
        <taxon>Peptostreptococcaceae</taxon>
        <taxon>Peptacetobacter</taxon>
    </lineage>
</organism>
<evidence type="ECO:0000256" key="1">
    <source>
        <dbReference type="ARBA" id="ARBA00008766"/>
    </source>
</evidence>
<name>B6FXJ1_PEPHT</name>
<dbReference type="InterPro" id="IPR050422">
    <property type="entry name" value="X-Pro_aminopeptidase_P"/>
</dbReference>
<dbReference type="Gene3D" id="3.40.350.10">
    <property type="entry name" value="Creatinase/prolidase N-terminal domain"/>
    <property type="match status" value="2"/>
</dbReference>
<dbReference type="HOGENOM" id="CLU_011781_2_4_9"/>
<dbReference type="Pfam" id="PF16188">
    <property type="entry name" value="Peptidase_M24_C"/>
    <property type="match status" value="1"/>
</dbReference>
<dbReference type="CDD" id="cd01085">
    <property type="entry name" value="APP"/>
    <property type="match status" value="1"/>
</dbReference>
<dbReference type="Gene3D" id="3.90.230.10">
    <property type="entry name" value="Creatinase/methionine aminopeptidase superfamily"/>
    <property type="match status" value="1"/>
</dbReference>
<keyword evidence="2" id="KW-0479">Metal-binding</keyword>